<dbReference type="Proteomes" id="UP001596065">
    <property type="component" value="Unassembled WGS sequence"/>
</dbReference>
<organism evidence="1 2">
    <name type="scientific">Streptomyces nogalater</name>
    <dbReference type="NCBI Taxonomy" id="38314"/>
    <lineage>
        <taxon>Bacteria</taxon>
        <taxon>Bacillati</taxon>
        <taxon>Actinomycetota</taxon>
        <taxon>Actinomycetes</taxon>
        <taxon>Kitasatosporales</taxon>
        <taxon>Streptomycetaceae</taxon>
        <taxon>Streptomyces</taxon>
    </lineage>
</organism>
<dbReference type="Pfam" id="PF13704">
    <property type="entry name" value="Glyco_tranf_2_4"/>
    <property type="match status" value="1"/>
</dbReference>
<evidence type="ECO:0000313" key="2">
    <source>
        <dbReference type="Proteomes" id="UP001596065"/>
    </source>
</evidence>
<evidence type="ECO:0000313" key="1">
    <source>
        <dbReference type="EMBL" id="MFC5656283.1"/>
    </source>
</evidence>
<dbReference type="RefSeq" id="WP_344350883.1">
    <property type="nucleotide sequence ID" value="NZ_BAAASM010000037.1"/>
</dbReference>
<protein>
    <submittedName>
        <fullName evidence="1">Glycosyltransferase family 2 protein</fullName>
    </submittedName>
</protein>
<accession>A0ABW0WFN7</accession>
<gene>
    <name evidence="1" type="ORF">ACFP3J_12395</name>
</gene>
<sequence length="288" mass="32066">MQSVPPALVAVIGPVEPPLLAAWIRHYRKLGIERFVIAFHFPEHVPEIRRHQLQAAAREVGVIPTHTSTGPWHEHTNGELRDALRHRAGPGWHLLADADEFHQYPGPLHQVILRAEATGHRVVGGLMLDRVTASGRLTGWRPEGGLDLAYPLGGHLTHRLLQADPRKIVLARHDVTVASGNHRSPGHRPDPDRLCAVHHFKWREGVRQDIERRAAHSADGTWQTASPARLAEARRLLAHLGEHGGAINTSDPRFAFRRVSLARLPANWLAEARGIVTAWRPHAYSGED</sequence>
<proteinExistence type="predicted"/>
<reference evidence="2" key="1">
    <citation type="journal article" date="2019" name="Int. J. Syst. Evol. Microbiol.">
        <title>The Global Catalogue of Microorganisms (GCM) 10K type strain sequencing project: providing services to taxonomists for standard genome sequencing and annotation.</title>
        <authorList>
            <consortium name="The Broad Institute Genomics Platform"/>
            <consortium name="The Broad Institute Genome Sequencing Center for Infectious Disease"/>
            <person name="Wu L."/>
            <person name="Ma J."/>
        </authorList>
    </citation>
    <scope>NUCLEOTIDE SEQUENCE [LARGE SCALE GENOMIC DNA]</scope>
    <source>
        <strain evidence="2">KCTC 5701</strain>
    </source>
</reference>
<keyword evidence="2" id="KW-1185">Reference proteome</keyword>
<comment type="caution">
    <text evidence="1">The sequence shown here is derived from an EMBL/GenBank/DDBJ whole genome shotgun (WGS) entry which is preliminary data.</text>
</comment>
<name>A0ABW0WFN7_STRNO</name>
<dbReference type="EMBL" id="JBHSOE010000016">
    <property type="protein sequence ID" value="MFC5656283.1"/>
    <property type="molecule type" value="Genomic_DNA"/>
</dbReference>